<gene>
    <name evidence="1" type="ORF">PIBRA_LOCUS3153</name>
</gene>
<dbReference type="AlphaFoldDB" id="A0A9P0T3H5"/>
<protein>
    <submittedName>
        <fullName evidence="1">Uncharacterized protein</fullName>
    </submittedName>
</protein>
<sequence>MKHETMIFRVVRGSARQTTLRCAVAGRATDKYTLLLSINNLQLEAEPVSRRNYSNKKLKPVQIKDKMLETLEELNERRSALFIRCVSFPRPNSLYDNTYPQHKITSLKTDFEAFNNVNSYPFSPL</sequence>
<keyword evidence="2" id="KW-1185">Reference proteome</keyword>
<evidence type="ECO:0000313" key="1">
    <source>
        <dbReference type="EMBL" id="CAH4009465.1"/>
    </source>
</evidence>
<proteinExistence type="predicted"/>
<accession>A0A9P0T3H5</accession>
<evidence type="ECO:0000313" key="2">
    <source>
        <dbReference type="Proteomes" id="UP001152562"/>
    </source>
</evidence>
<reference evidence="1" key="1">
    <citation type="submission" date="2022-05" db="EMBL/GenBank/DDBJ databases">
        <authorList>
            <person name="Okamura Y."/>
        </authorList>
    </citation>
    <scope>NUCLEOTIDE SEQUENCE</scope>
</reference>
<comment type="caution">
    <text evidence="1">The sequence shown here is derived from an EMBL/GenBank/DDBJ whole genome shotgun (WGS) entry which is preliminary data.</text>
</comment>
<dbReference type="Proteomes" id="UP001152562">
    <property type="component" value="Unassembled WGS sequence"/>
</dbReference>
<dbReference type="EMBL" id="CALOZG010000003">
    <property type="protein sequence ID" value="CAH4009465.1"/>
    <property type="molecule type" value="Genomic_DNA"/>
</dbReference>
<name>A0A9P0T3H5_PIEBR</name>
<organism evidence="1 2">
    <name type="scientific">Pieris brassicae</name>
    <name type="common">White butterfly</name>
    <name type="synonym">Large white butterfly</name>
    <dbReference type="NCBI Taxonomy" id="7116"/>
    <lineage>
        <taxon>Eukaryota</taxon>
        <taxon>Metazoa</taxon>
        <taxon>Ecdysozoa</taxon>
        <taxon>Arthropoda</taxon>
        <taxon>Hexapoda</taxon>
        <taxon>Insecta</taxon>
        <taxon>Pterygota</taxon>
        <taxon>Neoptera</taxon>
        <taxon>Endopterygota</taxon>
        <taxon>Lepidoptera</taxon>
        <taxon>Glossata</taxon>
        <taxon>Ditrysia</taxon>
        <taxon>Papilionoidea</taxon>
        <taxon>Pieridae</taxon>
        <taxon>Pierinae</taxon>
        <taxon>Pieris</taxon>
    </lineage>
</organism>